<evidence type="ECO:0000313" key="1">
    <source>
        <dbReference type="EMBL" id="CAJ0590507.1"/>
    </source>
</evidence>
<accession>A0AA36DQZ3</accession>
<evidence type="ECO:0000313" key="2">
    <source>
        <dbReference type="Proteomes" id="UP001176961"/>
    </source>
</evidence>
<reference evidence="1" key="1">
    <citation type="submission" date="2023-07" db="EMBL/GenBank/DDBJ databases">
        <authorList>
            <consortium name="CYATHOMIX"/>
        </authorList>
    </citation>
    <scope>NUCLEOTIDE SEQUENCE</scope>
    <source>
        <strain evidence="1">N/A</strain>
    </source>
</reference>
<dbReference type="Proteomes" id="UP001176961">
    <property type="component" value="Unassembled WGS sequence"/>
</dbReference>
<keyword evidence="2" id="KW-1185">Reference proteome</keyword>
<name>A0AA36DQZ3_CYLNA</name>
<gene>
    <name evidence="1" type="ORF">CYNAS_LOCUS2490</name>
</gene>
<proteinExistence type="predicted"/>
<dbReference type="EMBL" id="CATQJL010000001">
    <property type="protein sequence ID" value="CAJ0590507.1"/>
    <property type="molecule type" value="Genomic_DNA"/>
</dbReference>
<sequence length="73" mass="8312">MPSSALAHLLIDLENKQLQAESICRRQSQIMAVLCWIAWAIAELGVERAVQGHWFYRVPCLSLMRLLKGCCKI</sequence>
<organism evidence="1 2">
    <name type="scientific">Cylicocyclus nassatus</name>
    <name type="common">Nematode worm</name>
    <dbReference type="NCBI Taxonomy" id="53992"/>
    <lineage>
        <taxon>Eukaryota</taxon>
        <taxon>Metazoa</taxon>
        <taxon>Ecdysozoa</taxon>
        <taxon>Nematoda</taxon>
        <taxon>Chromadorea</taxon>
        <taxon>Rhabditida</taxon>
        <taxon>Rhabditina</taxon>
        <taxon>Rhabditomorpha</taxon>
        <taxon>Strongyloidea</taxon>
        <taxon>Strongylidae</taxon>
        <taxon>Cylicocyclus</taxon>
    </lineage>
</organism>
<dbReference type="AlphaFoldDB" id="A0AA36DQZ3"/>
<comment type="caution">
    <text evidence="1">The sequence shown here is derived from an EMBL/GenBank/DDBJ whole genome shotgun (WGS) entry which is preliminary data.</text>
</comment>
<protein>
    <submittedName>
        <fullName evidence="1">Uncharacterized protein</fullName>
    </submittedName>
</protein>